<evidence type="ECO:0000313" key="2">
    <source>
        <dbReference type="EnsemblMetazoa" id="CapteP197562"/>
    </source>
</evidence>
<keyword evidence="3" id="KW-1185">Reference proteome</keyword>
<dbReference type="HOGENOM" id="CLU_2199450_0_0_1"/>
<dbReference type="EMBL" id="KB308278">
    <property type="protein sequence ID" value="ELT98038.1"/>
    <property type="molecule type" value="Genomic_DNA"/>
</dbReference>
<reference evidence="3" key="1">
    <citation type="submission" date="2012-12" db="EMBL/GenBank/DDBJ databases">
        <authorList>
            <person name="Hellsten U."/>
            <person name="Grimwood J."/>
            <person name="Chapman J.A."/>
            <person name="Shapiro H."/>
            <person name="Aerts A."/>
            <person name="Otillar R.P."/>
            <person name="Terry A.Y."/>
            <person name="Boore J.L."/>
            <person name="Simakov O."/>
            <person name="Marletaz F."/>
            <person name="Cho S.-J."/>
            <person name="Edsinger-Gonzales E."/>
            <person name="Havlak P."/>
            <person name="Kuo D.-H."/>
            <person name="Larsson T."/>
            <person name="Lv J."/>
            <person name="Arendt D."/>
            <person name="Savage R."/>
            <person name="Osoegawa K."/>
            <person name="de Jong P."/>
            <person name="Lindberg D.R."/>
            <person name="Seaver E.C."/>
            <person name="Weisblat D.A."/>
            <person name="Putnam N.H."/>
            <person name="Grigoriev I.V."/>
            <person name="Rokhsar D.S."/>
        </authorList>
    </citation>
    <scope>NUCLEOTIDE SEQUENCE</scope>
    <source>
        <strain evidence="3">I ESC-2004</strain>
    </source>
</reference>
<dbReference type="AlphaFoldDB" id="R7TVV3"/>
<name>R7TVV3_CAPTE</name>
<evidence type="ECO:0000313" key="1">
    <source>
        <dbReference type="EMBL" id="ELT98038.1"/>
    </source>
</evidence>
<dbReference type="EnsemblMetazoa" id="CapteT197562">
    <property type="protein sequence ID" value="CapteP197562"/>
    <property type="gene ID" value="CapteG197562"/>
</dbReference>
<protein>
    <submittedName>
        <fullName evidence="1 2">Uncharacterized protein</fullName>
    </submittedName>
</protein>
<sequence length="108" mass="12591">MSSAKYYKVANLQKKIQELEGDKFMITIEIEKAQIAASELEWRMDTNPIERGARFDDLLSICDLQMNLRKKIQRNVEESEKIQSEIKHLLRGGLHTGKKWLSQGQRTD</sequence>
<accession>R7TVV3</accession>
<reference evidence="1 3" key="2">
    <citation type="journal article" date="2013" name="Nature">
        <title>Insights into bilaterian evolution from three spiralian genomes.</title>
        <authorList>
            <person name="Simakov O."/>
            <person name="Marletaz F."/>
            <person name="Cho S.J."/>
            <person name="Edsinger-Gonzales E."/>
            <person name="Havlak P."/>
            <person name="Hellsten U."/>
            <person name="Kuo D.H."/>
            <person name="Larsson T."/>
            <person name="Lv J."/>
            <person name="Arendt D."/>
            <person name="Savage R."/>
            <person name="Osoegawa K."/>
            <person name="de Jong P."/>
            <person name="Grimwood J."/>
            <person name="Chapman J.A."/>
            <person name="Shapiro H."/>
            <person name="Aerts A."/>
            <person name="Otillar R.P."/>
            <person name="Terry A.Y."/>
            <person name="Boore J.L."/>
            <person name="Grigoriev I.V."/>
            <person name="Lindberg D.R."/>
            <person name="Seaver E.C."/>
            <person name="Weisblat D.A."/>
            <person name="Putnam N.H."/>
            <person name="Rokhsar D.S."/>
        </authorList>
    </citation>
    <scope>NUCLEOTIDE SEQUENCE</scope>
    <source>
        <strain evidence="1 3">I ESC-2004</strain>
    </source>
</reference>
<gene>
    <name evidence="1" type="ORF">CAPTEDRAFT_197562</name>
</gene>
<dbReference type="EMBL" id="AMQN01010627">
    <property type="status" value="NOT_ANNOTATED_CDS"/>
    <property type="molecule type" value="Genomic_DNA"/>
</dbReference>
<dbReference type="Proteomes" id="UP000014760">
    <property type="component" value="Unassembled WGS sequence"/>
</dbReference>
<proteinExistence type="predicted"/>
<organism evidence="1">
    <name type="scientific">Capitella teleta</name>
    <name type="common">Polychaete worm</name>
    <dbReference type="NCBI Taxonomy" id="283909"/>
    <lineage>
        <taxon>Eukaryota</taxon>
        <taxon>Metazoa</taxon>
        <taxon>Spiralia</taxon>
        <taxon>Lophotrochozoa</taxon>
        <taxon>Annelida</taxon>
        <taxon>Polychaeta</taxon>
        <taxon>Sedentaria</taxon>
        <taxon>Scolecida</taxon>
        <taxon>Capitellidae</taxon>
        <taxon>Capitella</taxon>
    </lineage>
</organism>
<evidence type="ECO:0000313" key="3">
    <source>
        <dbReference type="Proteomes" id="UP000014760"/>
    </source>
</evidence>
<reference evidence="2" key="3">
    <citation type="submission" date="2015-06" db="UniProtKB">
        <authorList>
            <consortium name="EnsemblMetazoa"/>
        </authorList>
    </citation>
    <scope>IDENTIFICATION</scope>
</reference>